<accession>F9WFG6</accession>
<evidence type="ECO:0000313" key="2">
    <source>
        <dbReference type="EMBL" id="CCD16036.1"/>
    </source>
</evidence>
<gene>
    <name evidence="2" type="ORF">TCIL3000_0_10040</name>
</gene>
<feature type="chain" id="PRO_5003389058" evidence="1">
    <location>
        <begin position="24"/>
        <end position="159"/>
    </location>
</feature>
<dbReference type="AlphaFoldDB" id="F9WFG6"/>
<evidence type="ECO:0000313" key="3">
    <source>
        <dbReference type="Proteomes" id="UP000000702"/>
    </source>
</evidence>
<proteinExistence type="predicted"/>
<reference evidence="3" key="1">
    <citation type="submission" date="2011-07" db="EMBL/GenBank/DDBJ databases">
        <title>Divergent evolution of antigenic variation in African trypanosomes.</title>
        <authorList>
            <person name="Jackson A.P."/>
            <person name="Berry A."/>
            <person name="Allison H.C."/>
            <person name="Burton P."/>
            <person name="Anderson J."/>
            <person name="Aslett M."/>
            <person name="Brown R."/>
            <person name="Corton N."/>
            <person name="Harris D."/>
            <person name="Hauser H."/>
            <person name="Gamble J."/>
            <person name="Gilderthorp R."/>
            <person name="McQuillan J."/>
            <person name="Quail M.A."/>
            <person name="Sanders M."/>
            <person name="Van Tonder A."/>
            <person name="Ginger M.L."/>
            <person name="Donelson J.E."/>
            <person name="Field M.C."/>
            <person name="Barry J.D."/>
            <person name="Berriman M."/>
            <person name="Hertz-Fowler C."/>
        </authorList>
    </citation>
    <scope>NUCLEOTIDE SEQUENCE [LARGE SCALE GENOMIC DNA]</scope>
    <source>
        <strain evidence="3">IL3000</strain>
    </source>
</reference>
<evidence type="ECO:0000256" key="1">
    <source>
        <dbReference type="SAM" id="SignalP"/>
    </source>
</evidence>
<organism evidence="2 3">
    <name type="scientific">Trypanosoma congolense (strain IL3000)</name>
    <dbReference type="NCBI Taxonomy" id="1068625"/>
    <lineage>
        <taxon>Eukaryota</taxon>
        <taxon>Discoba</taxon>
        <taxon>Euglenozoa</taxon>
        <taxon>Kinetoplastea</taxon>
        <taxon>Metakinetoplastina</taxon>
        <taxon>Trypanosomatida</taxon>
        <taxon>Trypanosomatidae</taxon>
        <taxon>Trypanosoma</taxon>
        <taxon>Nannomonas</taxon>
    </lineage>
</organism>
<dbReference type="Proteomes" id="UP000000702">
    <property type="component" value="Unassembled WGS sequence"/>
</dbReference>
<name>F9WFG6_TRYCI</name>
<keyword evidence="1" id="KW-0732">Signal</keyword>
<sequence>MMIMKLMFWMMMVVMGVATGADGDKGSDHDAGSHRRLCDLLQAAIKKWEVVKNENKEGPLHKALEKTIFGKEGGGKELEKLRRGLPEDYHTGANGQRANWCGKLYSSEERVVLVRWPGHSAPHDLMCLCTRGENLWLTTTQRSGTDTLCGQDAKTLEDS</sequence>
<dbReference type="VEuPathDB" id="TriTrypDB:TcIL3000_0_10040"/>
<protein>
    <submittedName>
        <fullName evidence="2">WGS project CAEQ00000000 data, annotated contig 384</fullName>
    </submittedName>
</protein>
<feature type="signal peptide" evidence="1">
    <location>
        <begin position="1"/>
        <end position="23"/>
    </location>
</feature>
<dbReference type="EMBL" id="CAEQ01002142">
    <property type="protein sequence ID" value="CCD16036.1"/>
    <property type="molecule type" value="Genomic_DNA"/>
</dbReference>
<keyword evidence="3" id="KW-1185">Reference proteome</keyword>
<comment type="caution">
    <text evidence="2">The sequence shown here is derived from an EMBL/GenBank/DDBJ whole genome shotgun (WGS) entry which is preliminary data.</text>
</comment>
<reference evidence="2 3" key="2">
    <citation type="journal article" date="2012" name="Proc. Natl. Acad. Sci. U.S.A.">
        <title>Antigenic diversity is generated by distinct evolutionary mechanisms in African trypanosome species.</title>
        <authorList>
            <person name="Jackson A.P."/>
            <person name="Berry A."/>
            <person name="Aslett M."/>
            <person name="Allison H.C."/>
            <person name="Burton P."/>
            <person name="Vavrova-Anderson J."/>
            <person name="Brown R."/>
            <person name="Browne H."/>
            <person name="Corton N."/>
            <person name="Hauser H."/>
            <person name="Gamble J."/>
            <person name="Gilderthorp R."/>
            <person name="Marcello L."/>
            <person name="McQuillan J."/>
            <person name="Otto T.D."/>
            <person name="Quail M.A."/>
            <person name="Sanders M.J."/>
            <person name="van Tonder A."/>
            <person name="Ginger M.L."/>
            <person name="Field M.C."/>
            <person name="Barry J.D."/>
            <person name="Hertz-Fowler C."/>
            <person name="Berriman M."/>
        </authorList>
    </citation>
    <scope>NUCLEOTIDE SEQUENCE [LARGE SCALE GENOMIC DNA]</scope>
    <source>
        <strain evidence="2 3">IL3000</strain>
    </source>
</reference>